<feature type="compositionally biased region" description="Low complexity" evidence="2">
    <location>
        <begin position="1291"/>
        <end position="1302"/>
    </location>
</feature>
<feature type="region of interest" description="Disordered" evidence="2">
    <location>
        <begin position="1887"/>
        <end position="1940"/>
    </location>
</feature>
<dbReference type="InterPro" id="IPR039322">
    <property type="entry name" value="MOM1"/>
</dbReference>
<feature type="region of interest" description="Disordered" evidence="2">
    <location>
        <begin position="1246"/>
        <end position="1372"/>
    </location>
</feature>
<keyword evidence="1" id="KW-0175">Coiled coil</keyword>
<feature type="compositionally biased region" description="Low complexity" evidence="2">
    <location>
        <begin position="1719"/>
        <end position="1744"/>
    </location>
</feature>
<dbReference type="Gene3D" id="3.40.50.300">
    <property type="entry name" value="P-loop containing nucleotide triphosphate hydrolases"/>
    <property type="match status" value="1"/>
</dbReference>
<feature type="compositionally biased region" description="Polar residues" evidence="2">
    <location>
        <begin position="1356"/>
        <end position="1369"/>
    </location>
</feature>
<gene>
    <name evidence="4" type="ORF">HanXRQr2_Chr01g0031071</name>
</gene>
<dbReference type="InterPro" id="IPR056882">
    <property type="entry name" value="MOM1_dom"/>
</dbReference>
<feature type="compositionally biased region" description="Basic and acidic residues" evidence="2">
    <location>
        <begin position="227"/>
        <end position="241"/>
    </location>
</feature>
<dbReference type="EMBL" id="MNCJ02000316">
    <property type="protein sequence ID" value="KAF5822793.1"/>
    <property type="molecule type" value="Genomic_DNA"/>
</dbReference>
<feature type="region of interest" description="Disordered" evidence="2">
    <location>
        <begin position="1683"/>
        <end position="1757"/>
    </location>
</feature>
<evidence type="ECO:0000313" key="4">
    <source>
        <dbReference type="EMBL" id="KAF5822793.1"/>
    </source>
</evidence>
<dbReference type="EC" id="3.6.4.12" evidence="4"/>
<evidence type="ECO:0000259" key="3">
    <source>
        <dbReference type="Pfam" id="PF25029"/>
    </source>
</evidence>
<feature type="compositionally biased region" description="Basic and acidic residues" evidence="2">
    <location>
        <begin position="106"/>
        <end position="115"/>
    </location>
</feature>
<accession>A0A9K3JW42</accession>
<evidence type="ECO:0000256" key="1">
    <source>
        <dbReference type="SAM" id="Coils"/>
    </source>
</evidence>
<comment type="caution">
    <text evidence="4">The sequence shown here is derived from an EMBL/GenBank/DDBJ whole genome shotgun (WGS) entry which is preliminary data.</text>
</comment>
<feature type="compositionally biased region" description="Pro residues" evidence="2">
    <location>
        <begin position="1650"/>
        <end position="1663"/>
    </location>
</feature>
<feature type="compositionally biased region" description="Low complexity" evidence="2">
    <location>
        <begin position="1684"/>
        <end position="1702"/>
    </location>
</feature>
<feature type="compositionally biased region" description="Basic and acidic residues" evidence="2">
    <location>
        <begin position="56"/>
        <end position="81"/>
    </location>
</feature>
<feature type="region of interest" description="Disordered" evidence="2">
    <location>
        <begin position="969"/>
        <end position="1167"/>
    </location>
</feature>
<feature type="region of interest" description="Disordered" evidence="2">
    <location>
        <begin position="1638"/>
        <end position="1667"/>
    </location>
</feature>
<dbReference type="SUPFAM" id="SSF52540">
    <property type="entry name" value="P-loop containing nucleoside triphosphate hydrolases"/>
    <property type="match status" value="1"/>
</dbReference>
<reference evidence="4" key="1">
    <citation type="journal article" date="2017" name="Nature">
        <title>The sunflower genome provides insights into oil metabolism, flowering and Asterid evolution.</title>
        <authorList>
            <person name="Badouin H."/>
            <person name="Gouzy J."/>
            <person name="Grassa C.J."/>
            <person name="Murat F."/>
            <person name="Staton S.E."/>
            <person name="Cottret L."/>
            <person name="Lelandais-Briere C."/>
            <person name="Owens G.L."/>
            <person name="Carrere S."/>
            <person name="Mayjonade B."/>
            <person name="Legrand L."/>
            <person name="Gill N."/>
            <person name="Kane N.C."/>
            <person name="Bowers J.E."/>
            <person name="Hubner S."/>
            <person name="Bellec A."/>
            <person name="Berard A."/>
            <person name="Berges H."/>
            <person name="Blanchet N."/>
            <person name="Boniface M.C."/>
            <person name="Brunel D."/>
            <person name="Catrice O."/>
            <person name="Chaidir N."/>
            <person name="Claudel C."/>
            <person name="Donnadieu C."/>
            <person name="Faraut T."/>
            <person name="Fievet G."/>
            <person name="Helmstetter N."/>
            <person name="King M."/>
            <person name="Knapp S.J."/>
            <person name="Lai Z."/>
            <person name="Le Paslier M.C."/>
            <person name="Lippi Y."/>
            <person name="Lorenzon L."/>
            <person name="Mandel J.R."/>
            <person name="Marage G."/>
            <person name="Marchand G."/>
            <person name="Marquand E."/>
            <person name="Bret-Mestries E."/>
            <person name="Morien E."/>
            <person name="Nambeesan S."/>
            <person name="Nguyen T."/>
            <person name="Pegot-Espagnet P."/>
            <person name="Pouilly N."/>
            <person name="Raftis F."/>
            <person name="Sallet E."/>
            <person name="Schiex T."/>
            <person name="Thomas J."/>
            <person name="Vandecasteele C."/>
            <person name="Vares D."/>
            <person name="Vear F."/>
            <person name="Vautrin S."/>
            <person name="Crespi M."/>
            <person name="Mangin B."/>
            <person name="Burke J.M."/>
            <person name="Salse J."/>
            <person name="Munos S."/>
            <person name="Vincourt P."/>
            <person name="Rieseberg L.H."/>
            <person name="Langlade N.B."/>
        </authorList>
    </citation>
    <scope>NUCLEOTIDE SEQUENCE</scope>
    <source>
        <tissue evidence="4">Leaves</tissue>
    </source>
</reference>
<protein>
    <submittedName>
        <fullName evidence="4">DNA helicase</fullName>
        <ecNumber evidence="4">3.6.4.12</ecNumber>
    </submittedName>
</protein>
<feature type="compositionally biased region" description="Basic and acidic residues" evidence="2">
    <location>
        <begin position="1128"/>
        <end position="1140"/>
    </location>
</feature>
<feature type="compositionally biased region" description="Acidic residues" evidence="2">
    <location>
        <begin position="1470"/>
        <end position="1479"/>
    </location>
</feature>
<feature type="coiled-coil region" evidence="1">
    <location>
        <begin position="853"/>
        <end position="880"/>
    </location>
</feature>
<dbReference type="OrthoDB" id="885191at2759"/>
<feature type="compositionally biased region" description="Basic and acidic residues" evidence="2">
    <location>
        <begin position="1257"/>
        <end position="1272"/>
    </location>
</feature>
<feature type="compositionally biased region" description="Basic and acidic residues" evidence="2">
    <location>
        <begin position="1021"/>
        <end position="1049"/>
    </location>
</feature>
<name>A0A9K3JW42_HELAN</name>
<feature type="compositionally biased region" description="Polar residues" evidence="2">
    <location>
        <begin position="1225"/>
        <end position="1234"/>
    </location>
</feature>
<dbReference type="Proteomes" id="UP000215914">
    <property type="component" value="Unassembled WGS sequence"/>
</dbReference>
<feature type="compositionally biased region" description="Polar residues" evidence="2">
    <location>
        <begin position="1888"/>
        <end position="1905"/>
    </location>
</feature>
<feature type="domain" description="MOM1 alpha-helical" evidence="3">
    <location>
        <begin position="707"/>
        <end position="819"/>
    </location>
</feature>
<evidence type="ECO:0000256" key="2">
    <source>
        <dbReference type="SAM" id="MobiDB-lite"/>
    </source>
</evidence>
<reference evidence="4" key="2">
    <citation type="submission" date="2020-06" db="EMBL/GenBank/DDBJ databases">
        <title>Helianthus annuus Genome sequencing and assembly Release 2.</title>
        <authorList>
            <person name="Gouzy J."/>
            <person name="Langlade N."/>
            <person name="Munos S."/>
        </authorList>
    </citation>
    <scope>NUCLEOTIDE SEQUENCE</scope>
    <source>
        <tissue evidence="4">Leaves</tissue>
    </source>
</reference>
<feature type="compositionally biased region" description="Polar residues" evidence="2">
    <location>
        <begin position="27"/>
        <end position="37"/>
    </location>
</feature>
<dbReference type="Gene3D" id="6.10.250.1310">
    <property type="match status" value="1"/>
</dbReference>
<feature type="region of interest" description="Disordered" evidence="2">
    <location>
        <begin position="1392"/>
        <end position="1492"/>
    </location>
</feature>
<evidence type="ECO:0000313" key="5">
    <source>
        <dbReference type="Proteomes" id="UP000215914"/>
    </source>
</evidence>
<feature type="region of interest" description="Disordered" evidence="2">
    <location>
        <begin position="203"/>
        <end position="241"/>
    </location>
</feature>
<dbReference type="PANTHER" id="PTHR35116:SF2">
    <property type="entry name" value="ATP-DEPENDENT HELICASE FAMILY PROTEIN-RELATED"/>
    <property type="match status" value="1"/>
</dbReference>
<feature type="region of interest" description="Disordered" evidence="2">
    <location>
        <begin position="1782"/>
        <end position="1847"/>
    </location>
</feature>
<dbReference type="PANTHER" id="PTHR35116">
    <property type="entry name" value="HELICASE PROTEIN MOM1"/>
    <property type="match status" value="1"/>
</dbReference>
<feature type="compositionally biased region" description="Polar residues" evidence="2">
    <location>
        <begin position="1404"/>
        <end position="1415"/>
    </location>
</feature>
<organism evidence="4 5">
    <name type="scientific">Helianthus annuus</name>
    <name type="common">Common sunflower</name>
    <dbReference type="NCBI Taxonomy" id="4232"/>
    <lineage>
        <taxon>Eukaryota</taxon>
        <taxon>Viridiplantae</taxon>
        <taxon>Streptophyta</taxon>
        <taxon>Embryophyta</taxon>
        <taxon>Tracheophyta</taxon>
        <taxon>Spermatophyta</taxon>
        <taxon>Magnoliopsida</taxon>
        <taxon>eudicotyledons</taxon>
        <taxon>Gunneridae</taxon>
        <taxon>Pentapetalae</taxon>
        <taxon>asterids</taxon>
        <taxon>campanulids</taxon>
        <taxon>Asterales</taxon>
        <taxon>Asteraceae</taxon>
        <taxon>Asteroideae</taxon>
        <taxon>Heliantheae alliance</taxon>
        <taxon>Heliantheae</taxon>
        <taxon>Helianthus</taxon>
    </lineage>
</organism>
<dbReference type="GO" id="GO:0016787">
    <property type="term" value="F:hydrolase activity"/>
    <property type="evidence" value="ECO:0007669"/>
    <property type="project" value="UniProtKB-KW"/>
</dbReference>
<feature type="region of interest" description="Disordered" evidence="2">
    <location>
        <begin position="1187"/>
        <end position="1234"/>
    </location>
</feature>
<feature type="compositionally biased region" description="Polar residues" evidence="2">
    <location>
        <begin position="95"/>
        <end position="104"/>
    </location>
</feature>
<feature type="compositionally biased region" description="Polar residues" evidence="2">
    <location>
        <begin position="1445"/>
        <end position="1460"/>
    </location>
</feature>
<keyword evidence="4" id="KW-0067">ATP-binding</keyword>
<dbReference type="InterPro" id="IPR027417">
    <property type="entry name" value="P-loop_NTPase"/>
</dbReference>
<dbReference type="Pfam" id="PF25029">
    <property type="entry name" value="MOM1"/>
    <property type="match status" value="1"/>
</dbReference>
<keyword evidence="4" id="KW-0547">Nucleotide-binding</keyword>
<proteinExistence type="predicted"/>
<feature type="compositionally biased region" description="Polar residues" evidence="2">
    <location>
        <begin position="206"/>
        <end position="224"/>
    </location>
</feature>
<keyword evidence="4" id="KW-0347">Helicase</keyword>
<dbReference type="GO" id="GO:0031507">
    <property type="term" value="P:heterochromatin formation"/>
    <property type="evidence" value="ECO:0007669"/>
    <property type="project" value="InterPro"/>
</dbReference>
<keyword evidence="5" id="KW-1185">Reference proteome</keyword>
<feature type="region of interest" description="Disordered" evidence="2">
    <location>
        <begin position="1"/>
        <end position="125"/>
    </location>
</feature>
<sequence>MAKKKDEITGSADASVLRRSGREIPSRKQTTSSPVNSRKSERFQKQASPNPSPVKNKLEKVEKQMESSPLRRSDRGKKSVEMTELPNKSTKEKTANNSKQSSENVIEDKKIEKQNSDVGGRKRKKYDAYKALFKSQRIRTEPDVDKELKHNDSIRVQEAPSKDHNALLEGRVIVSDQIEHGDCLQTKSLDGKSVEIGDVEKKNAGDVSQSNGNIANSDNHLSHTSSHRIEHNSENQQEHDTCHKVTETRQAAGNMENAENNDVSSNTQNSKFVEFWVPVQISNVQLEQYCATLLSNDTALRTNSRSDTLGALKDLFVTIRKCCNHPYTVDPEVNQLLMKDKDQSMVVDVGTKASGKLHFLDHILPQLQKQQRKVLILFQPTSGVSSNSLLIGDILADFVYRRFGQDSYELVDGVPNTSTKKQAAVNMFNKDMTKFIFLLESRACHQSIKLSSVDAIIVFDSDINPLNDLKSLQRLSIDSQSEHIMIFRLYSLSTLEEKILKLAENNVALGTRSQNLRSNYDALLTWGASDLFDKLTKFHSQPVACISSEESFLKDVVEEFLYILSHKSKSKDTTSKSVITQVQNCGLYGKSNPLHSEIKTHLPDGDQPYIFWKKLLEGRLPAWKFVSQSTPRQRKRPNYFLEGKSDIDGGGGVKTRRKTVNNGTIEPAQLKTVIEGETGGVNAGVSAATNESQSSSGDQFWSTTVNDETSMYDLLKPTVSELCDILKFSEDVKIIVEKFLEYVLENFIVGKDDTSILQAFMISLCWIGSSLAKYKIDRSESFALAKKHFDFSCKEEQAETVYKKLKQVKETFLEHTQVLPALKDSVPAPERVEKSQHMTNVDVSDENVSRKGVDAFEKINREWDEKRASLENEYKVEKALIHVLYSNPSLRSEKLEIKEREFANKFKEHDLQKRLWEDRLKELTTTRLATEGPVVADNNFSLHGSQHENQVADSGNAEVAPTLPENTIEAQSQDEPVCEGANDIESTGSHTSEKEMADAASSEQIGAPAQQHGDDDMDVDVAEKADSGHDVAEKADSGHDVAEKPDSSHENVNLASEDPVEDHNETGANDVAPHVDCGDVEMPAGNDNKENDEEGALGPDENDHSKTCATDMAQHAYSGDVEMPAGNDNKENDDNEENNHETGANDMAPHVDTGDIEMPAGNCNKENDDCGTVDLDTSHVVEDHHKTIDVAPEVESVEMATPAGTCGIESPEEGEIQPDTPDASGDQNETSPNNVLPCVVSAEVATPADNEENAEDNITRPDALHANEDHNDSCGFDSGNTVGAAIPQEKSPSVQPVSSPASDHLEPIIPDSGVPDKDIDVGNPQPPGVSQLDQMIVDDELDIPTSTGPVCAAVSQDKTPSAQPVSSPASDRVEPIIPEIQNDPLQLEQQLPDNGVQDKEINVGNLQPSGASQRDQIIPDNEPDIPSSTDPMVDQIIPDNEPDIPSSTDPTVAENLSDTLPPSEPLIEPTCEEPVENSEENPVPASEPPHEEQQLRVATSVAPTPPVNALNIFDTIANRVSPQKPNHSDPLQAEVERLSTAKDTISKCYQEMKQRLDTECNKEIAEVVAQIRLKYEAKHQETDAAYNSKTMELETNINRVTMNKILAEAFKSKCQDVTFTGHSVSQAGIMQQLHRLSARHYHNASSSSPPQTPPLLPQPPPLPQSQLRPQLPLQIVHQPAALFSSTPSRTPSPTLNRPPSNTGSLTAPSRPPPAVDQLTSSTPPTTTTRPPPIVNQVTPTTPTTSRPPPGINMSNHLSALHKRPPSIAQFDMSAANLRISTETRRQSPHIRPLVSSEPCAPAPNIRPSSEPRAPPPNIRPLLGSEPRAPPPHLRPLVNREPRAPAPHMRSLASTEIRARAPHLRSTPSVTPDAGTHRRVMLQCPDVTSGPSQSPVMPLSTSSPQTAPVEPLVQTQPSDNLNGLADSAPPPRWVNVNVTAPQRDLRSQNGILDVSDYVREGTAPSSSAHDLVCLSDDD</sequence>
<dbReference type="GO" id="GO:0003678">
    <property type="term" value="F:DNA helicase activity"/>
    <property type="evidence" value="ECO:0007669"/>
    <property type="project" value="UniProtKB-EC"/>
</dbReference>
<keyword evidence="4" id="KW-0378">Hydrolase</keyword>
<dbReference type="Gramene" id="mRNA:HanXRQr2_Chr01g0031071">
    <property type="protein sequence ID" value="mRNA:HanXRQr2_Chr01g0031071"/>
    <property type="gene ID" value="HanXRQr2_Chr01g0031071"/>
</dbReference>